<feature type="region of interest" description="Disordered" evidence="1">
    <location>
        <begin position="987"/>
        <end position="1371"/>
    </location>
</feature>
<feature type="compositionally biased region" description="Acidic residues" evidence="1">
    <location>
        <begin position="521"/>
        <end position="552"/>
    </location>
</feature>
<feature type="compositionally biased region" description="Polar residues" evidence="1">
    <location>
        <begin position="1624"/>
        <end position="1637"/>
    </location>
</feature>
<dbReference type="PANTHER" id="PTHR48147:SF3">
    <property type="entry name" value="MYELIN TRANSCRIPTION FACTOR 1-LIKE PROTEIN"/>
    <property type="match status" value="1"/>
</dbReference>
<feature type="compositionally biased region" description="Polar residues" evidence="1">
    <location>
        <begin position="828"/>
        <end position="838"/>
    </location>
</feature>
<feature type="region of interest" description="Disordered" evidence="1">
    <location>
        <begin position="38"/>
        <end position="298"/>
    </location>
</feature>
<feature type="compositionally biased region" description="Acidic residues" evidence="1">
    <location>
        <begin position="1767"/>
        <end position="1784"/>
    </location>
</feature>
<feature type="compositionally biased region" description="Low complexity" evidence="1">
    <location>
        <begin position="856"/>
        <end position="870"/>
    </location>
</feature>
<feature type="compositionally biased region" description="Basic residues" evidence="1">
    <location>
        <begin position="1570"/>
        <end position="1582"/>
    </location>
</feature>
<evidence type="ECO:0000313" key="3">
    <source>
        <dbReference type="Proteomes" id="UP000092666"/>
    </source>
</evidence>
<gene>
    <name evidence="2" type="ORF">I316_06979</name>
</gene>
<feature type="compositionally biased region" description="Acidic residues" evidence="1">
    <location>
        <begin position="427"/>
        <end position="443"/>
    </location>
</feature>
<dbReference type="PANTHER" id="PTHR48147">
    <property type="entry name" value="PROTEIN CBG23787"/>
    <property type="match status" value="1"/>
</dbReference>
<dbReference type="OrthoDB" id="2565141at2759"/>
<dbReference type="Proteomes" id="UP000092666">
    <property type="component" value="Unassembled WGS sequence"/>
</dbReference>
<feature type="compositionally biased region" description="Polar residues" evidence="1">
    <location>
        <begin position="245"/>
        <end position="258"/>
    </location>
</feature>
<evidence type="ECO:0000256" key="1">
    <source>
        <dbReference type="SAM" id="MobiDB-lite"/>
    </source>
</evidence>
<feature type="compositionally biased region" description="Acidic residues" evidence="1">
    <location>
        <begin position="1251"/>
        <end position="1262"/>
    </location>
</feature>
<feature type="region of interest" description="Disordered" evidence="1">
    <location>
        <begin position="613"/>
        <end position="636"/>
    </location>
</feature>
<feature type="region of interest" description="Disordered" evidence="1">
    <location>
        <begin position="692"/>
        <end position="899"/>
    </location>
</feature>
<dbReference type="EMBL" id="KV700135">
    <property type="protein sequence ID" value="OCF31374.1"/>
    <property type="molecule type" value="Genomic_DNA"/>
</dbReference>
<feature type="region of interest" description="Disordered" evidence="1">
    <location>
        <begin position="399"/>
        <end position="552"/>
    </location>
</feature>
<feature type="compositionally biased region" description="Basic and acidic residues" evidence="1">
    <location>
        <begin position="1140"/>
        <end position="1150"/>
    </location>
</feature>
<evidence type="ECO:0000313" key="2">
    <source>
        <dbReference type="EMBL" id="OCF31374.1"/>
    </source>
</evidence>
<feature type="region of interest" description="Disordered" evidence="1">
    <location>
        <begin position="1520"/>
        <end position="1916"/>
    </location>
</feature>
<feature type="compositionally biased region" description="Polar residues" evidence="1">
    <location>
        <begin position="1294"/>
        <end position="1322"/>
    </location>
</feature>
<feature type="compositionally biased region" description="Acidic residues" evidence="1">
    <location>
        <begin position="118"/>
        <end position="139"/>
    </location>
</feature>
<reference evidence="3" key="2">
    <citation type="submission" date="2013-12" db="EMBL/GenBank/DDBJ databases">
        <title>Evolution of pathogenesis and genome organization in the Tremellales.</title>
        <authorList>
            <person name="Cuomo C."/>
            <person name="Litvintseva A."/>
            <person name="Heitman J."/>
            <person name="Chen Y."/>
            <person name="Sun S."/>
            <person name="Springer D."/>
            <person name="Dromer F."/>
            <person name="Young S."/>
            <person name="Zeng Q."/>
            <person name="Chapman S."/>
            <person name="Gujja S."/>
            <person name="Saif S."/>
            <person name="Birren B."/>
        </authorList>
    </citation>
    <scope>NUCLEOTIDE SEQUENCE [LARGE SCALE GENOMIC DNA]</scope>
    <source>
        <strain evidence="3">BCC8398</strain>
    </source>
</reference>
<feature type="compositionally biased region" description="Polar residues" evidence="1">
    <location>
        <begin position="1111"/>
        <end position="1120"/>
    </location>
</feature>
<dbReference type="STRING" id="1296120.A0A1B9GJZ2"/>
<feature type="compositionally biased region" description="Basic and acidic residues" evidence="1">
    <location>
        <begin position="1843"/>
        <end position="1857"/>
    </location>
</feature>
<feature type="compositionally biased region" description="Polar residues" evidence="1">
    <location>
        <begin position="1084"/>
        <end position="1093"/>
    </location>
</feature>
<feature type="compositionally biased region" description="Acidic residues" evidence="1">
    <location>
        <begin position="62"/>
        <end position="73"/>
    </location>
</feature>
<feature type="compositionally biased region" description="Acidic residues" evidence="1">
    <location>
        <begin position="1122"/>
        <end position="1139"/>
    </location>
</feature>
<reference evidence="2 3" key="1">
    <citation type="submission" date="2013-07" db="EMBL/GenBank/DDBJ databases">
        <title>The Genome Sequence of Cryptococcus heveanensis BCC8398.</title>
        <authorList>
            <consortium name="The Broad Institute Genome Sequencing Platform"/>
            <person name="Cuomo C."/>
            <person name="Litvintseva A."/>
            <person name="Chen Y."/>
            <person name="Heitman J."/>
            <person name="Sun S."/>
            <person name="Springer D."/>
            <person name="Dromer F."/>
            <person name="Young S.K."/>
            <person name="Zeng Q."/>
            <person name="Gargeya S."/>
            <person name="Fitzgerald M."/>
            <person name="Abouelleil A."/>
            <person name="Alvarado L."/>
            <person name="Berlin A.M."/>
            <person name="Chapman S.B."/>
            <person name="Dewar J."/>
            <person name="Goldberg J."/>
            <person name="Griggs A."/>
            <person name="Gujja S."/>
            <person name="Hansen M."/>
            <person name="Howarth C."/>
            <person name="Imamovic A."/>
            <person name="Larimer J."/>
            <person name="McCowan C."/>
            <person name="Murphy C."/>
            <person name="Pearson M."/>
            <person name="Priest M."/>
            <person name="Roberts A."/>
            <person name="Saif S."/>
            <person name="Shea T."/>
            <person name="Sykes S."/>
            <person name="Wortman J."/>
            <person name="Nusbaum C."/>
            <person name="Birren B."/>
        </authorList>
    </citation>
    <scope>NUCLEOTIDE SEQUENCE [LARGE SCALE GENOMIC DNA]</scope>
    <source>
        <strain evidence="2 3">BCC8398</strain>
    </source>
</reference>
<proteinExistence type="predicted"/>
<feature type="compositionally biased region" description="Polar residues" evidence="1">
    <location>
        <begin position="1882"/>
        <end position="1903"/>
    </location>
</feature>
<feature type="compositionally biased region" description="Acidic residues" evidence="1">
    <location>
        <begin position="87"/>
        <end position="106"/>
    </location>
</feature>
<feature type="compositionally biased region" description="Polar residues" evidence="1">
    <location>
        <begin position="1726"/>
        <end position="1740"/>
    </location>
</feature>
<name>A0A1B9GJZ2_9TREE</name>
<feature type="compositionally biased region" description="Acidic residues" evidence="1">
    <location>
        <begin position="467"/>
        <end position="499"/>
    </location>
</feature>
<feature type="compositionally biased region" description="Pro residues" evidence="1">
    <location>
        <begin position="995"/>
        <end position="1004"/>
    </location>
</feature>
<keyword evidence="3" id="KW-1185">Reference proteome</keyword>
<protein>
    <submittedName>
        <fullName evidence="2">Uncharacterized protein</fullName>
    </submittedName>
</protein>
<feature type="region of interest" description="Disordered" evidence="1">
    <location>
        <begin position="314"/>
        <end position="381"/>
    </location>
</feature>
<sequence>MSQFLPVGASPTTVIPIKRPSAYDRFEASSWLDQLQAKIKRELNPPDSPGPSRSPSPIALDAPEDGTQTEEADVLNAPFPPLLNGDQEVEDEDGSEQDEYGDDDGALEANEHQHGVDEESDGIEVLEDSEQEYDDDEEPGEHNEELFGSQQDGDEDQLFESQSQGEYDPAYGVVAEEDNAAYVGSDGDVYDEDDDEEFDEDAADDEEQEEVEDDEEDPAEAQGDSDEDEAEEEEDDDDDEIEYVGTSQSPAPKTTALVSSPAPPSNLYPLLPPPPPPIFAQEAHTDSDDQIAQFPAFADEAIDPSLLAEIVQQVHEAMPEDDGASPSMLTAPLSTQSILQFQEAPQAALYAEDPRQSSEEQADDEGTHLTQASGSASYLKPETGYAAQYAAYDALDRGYDRANNYGDQGEDEDGDEGKFNNLSEAHYDEDELDHESDNGEDDNSNLHPKPVRRPIPSDEVIEIGSSSEEDEDLEDEEGEEDEDDEDDEEVVEEEDEDDNERNKKLQEVEDQYPTVYRSVDEEGLSDLDSNDNEEEEEDQYIGEGGDDDDIVMDEPQEGVQHILVDEDVIVEEVSDQPLQEAESGEADVSDDQPAEEAIMYDGEVIEDRHAPIPDVVFPHDSSADSLKASEMDEDEPQETAIEVIEITQTVGNDDEISTRPEPAVDDGIAEVEEPVDSGRTVIEVVEITQTTLESAKTADEDVQPVTTTEEPLPADRPAEQELVEPEVTDSFTVDVEDSMIDKSEEPTPSPIQRPAHLQTEGVFNDEDYISFDTPEPNEEEITAQTRAQDSLVEDSTTDSDLVDRTEGISAAQMEGARSRSEDPVDTMPNPQTSFSSEVVTAMPDVPRQVQLTSDVSTSPATETPTLPTPADLVSPSDISERDTPPSFPDSSARAPETDVAMPVVPLTIVDADRRSPSVVAEHAEHDPLPEDVTEAVSQAEIPVSFPDPSLPPPNTSAAQPLDIHNIVPKANDTPSLVVEIAQDPVPADIASAGPSRPPSPPILPNPRLAAPDTSTENPLNLLDFEPRPQRSPSLMVEPPEVDPVPGDIVSTVVSRAASPVNMPDPSLPPPDAYLEAPLTPHGLSPSSEPQTPSLEVEPPADTPTAAVFSRLPSTMGSTVDTADVEMSDQNDDEDVQGDGDDNRNDDKDNNNDDDDIQIDVRQISPPPRELDTQSNSEEGEQQAQDDDAPEEGEQRAHDDASEGVQASRESTPGQEETFDPFSALNDPDDDEDISVEVHQVEPGQSFRNASEEAEPAPEEMDREEGTTAGRGSEEVPLSDAQNSSADLEEEPQTDDTVAQGPQRSGSATPVGSSSQFESQSDAASEPAVHDTSEPASVDDGAESIQSDEEKTEAGSPVKESSAVLPPPLPHMTSSAIMRLRHIHGNAPDQPPAVEPAPTHRRTRSKAQASASPAPPPPVTRSHCYYEKLRVSDDDLTAVIMVPHCTVSDLEQLEEETSQVEGEASDMEELEARTQQMDHSNPILHPRLTTKIRRIIGAQIFDEGHCYLLYAADDAKLPPADEFGTPKSTASGKHRSRKSLSAVPPRFTVEEDDRTDRTDSGDVNTVSTPVKRGRTASPARRRSLPKEQAAAATVEPEEDIIVTPVRRGGSVKPVGARKGKGRESSILSDTGSVVSTAASPGPGLRRSARVSAARGEGIPEETLPVPDTVKEEEESDVYAVDPSPTPEPGNSLNKATPLRRSGRRSVPPKLYTPSPEPMAQADDVKAQVNTPAKDTSATPSKLTPRGQARKSLTLASKKDDAPYRPASDDEEEEEDEAGQDEDAGGESDSAIRPPVSAHSTLSVEIPMRKRKSRASDIAKDDGSPGTQSDGGDTVAEGSDDEDPGEKGETRENKRRAVESRLVPGTPVPEPQIDTADEDVEITMESSDSPIESTAQSGLTRSQSWGGRILSRFGWGRR</sequence>
<feature type="region of interest" description="Disordered" evidence="1">
    <location>
        <begin position="1383"/>
        <end position="1420"/>
    </location>
</feature>
<feature type="compositionally biased region" description="Acidic residues" evidence="1">
    <location>
        <begin position="763"/>
        <end position="781"/>
    </location>
</feature>
<feature type="compositionally biased region" description="Basic and acidic residues" evidence="1">
    <location>
        <begin position="1812"/>
        <end position="1821"/>
    </location>
</feature>
<accession>A0A1B9GJZ2</accession>
<feature type="compositionally biased region" description="Acidic residues" evidence="1">
    <location>
        <begin position="188"/>
        <end position="242"/>
    </location>
</feature>
<feature type="compositionally biased region" description="Acidic residues" evidence="1">
    <location>
        <begin position="1177"/>
        <end position="1191"/>
    </location>
</feature>
<feature type="compositionally biased region" description="Pro residues" evidence="1">
    <location>
        <begin position="261"/>
        <end position="278"/>
    </location>
</feature>
<organism evidence="2 3">
    <name type="scientific">Kwoniella heveanensis BCC8398</name>
    <dbReference type="NCBI Taxonomy" id="1296120"/>
    <lineage>
        <taxon>Eukaryota</taxon>
        <taxon>Fungi</taxon>
        <taxon>Dikarya</taxon>
        <taxon>Basidiomycota</taxon>
        <taxon>Agaricomycotina</taxon>
        <taxon>Tremellomycetes</taxon>
        <taxon>Tremellales</taxon>
        <taxon>Cryptococcaceae</taxon>
        <taxon>Kwoniella</taxon>
    </lineage>
</organism>